<organism evidence="2 3">
    <name type="scientific">Pelagibius litoralis</name>
    <dbReference type="NCBI Taxonomy" id="374515"/>
    <lineage>
        <taxon>Bacteria</taxon>
        <taxon>Pseudomonadati</taxon>
        <taxon>Pseudomonadota</taxon>
        <taxon>Alphaproteobacteria</taxon>
        <taxon>Rhodospirillales</taxon>
        <taxon>Rhodovibrionaceae</taxon>
        <taxon>Pelagibius</taxon>
    </lineage>
</organism>
<protein>
    <recommendedName>
        <fullName evidence="4">Holdfast attachment protein HfaA</fullName>
    </recommendedName>
</protein>
<evidence type="ECO:0008006" key="4">
    <source>
        <dbReference type="Google" id="ProtNLM"/>
    </source>
</evidence>
<proteinExistence type="predicted"/>
<evidence type="ECO:0000313" key="3">
    <source>
        <dbReference type="Proteomes" id="UP000761264"/>
    </source>
</evidence>
<dbReference type="RefSeq" id="WP_167221029.1">
    <property type="nucleotide sequence ID" value="NZ_JAAQPH010000002.1"/>
</dbReference>
<reference evidence="2" key="1">
    <citation type="submission" date="2020-03" db="EMBL/GenBank/DDBJ databases">
        <title>Genome of Pelagibius litoralis DSM 21314T.</title>
        <authorList>
            <person name="Wang G."/>
        </authorList>
    </citation>
    <scope>NUCLEOTIDE SEQUENCE</scope>
    <source>
        <strain evidence="2">DSM 21314</strain>
    </source>
</reference>
<dbReference type="Proteomes" id="UP000761264">
    <property type="component" value="Unassembled WGS sequence"/>
</dbReference>
<gene>
    <name evidence="2" type="ORF">HBA54_02470</name>
</gene>
<dbReference type="AlphaFoldDB" id="A0A967C6V9"/>
<name>A0A967C6V9_9PROT</name>
<accession>A0A967C6V9</accession>
<keyword evidence="1" id="KW-0732">Signal</keyword>
<dbReference type="EMBL" id="JAAQPH010000002">
    <property type="protein sequence ID" value="NIA67447.1"/>
    <property type="molecule type" value="Genomic_DNA"/>
</dbReference>
<feature type="chain" id="PRO_5037098508" description="Holdfast attachment protein HfaA" evidence="1">
    <location>
        <begin position="30"/>
        <end position="129"/>
    </location>
</feature>
<evidence type="ECO:0000313" key="2">
    <source>
        <dbReference type="EMBL" id="NIA67447.1"/>
    </source>
</evidence>
<comment type="caution">
    <text evidence="2">The sequence shown here is derived from an EMBL/GenBank/DDBJ whole genome shotgun (WGS) entry which is preliminary data.</text>
</comment>
<evidence type="ECO:0000256" key="1">
    <source>
        <dbReference type="SAM" id="SignalP"/>
    </source>
</evidence>
<keyword evidence="3" id="KW-1185">Reference proteome</keyword>
<sequence>MKFKIRISRLAAAFAGASLCFAASTAAFAEDPFADWQNVNEGTLFSERGGDIAVAVDDSALAAAVGLQHQTVTNTIHVTGNLSGGTINAGNGTFADQVMSLNVINTGNNVALQNQNVIAVTVVDSMITP</sequence>
<feature type="signal peptide" evidence="1">
    <location>
        <begin position="1"/>
        <end position="29"/>
    </location>
</feature>